<name>A0A7Y9E0G1_9PSEU</name>
<dbReference type="InterPro" id="IPR016181">
    <property type="entry name" value="Acyl_CoA_acyltransferase"/>
</dbReference>
<dbReference type="Proteomes" id="UP000535890">
    <property type="component" value="Unassembled WGS sequence"/>
</dbReference>
<dbReference type="InterPro" id="IPR000182">
    <property type="entry name" value="GNAT_dom"/>
</dbReference>
<dbReference type="RefSeq" id="WP_343054340.1">
    <property type="nucleotide sequence ID" value="NZ_BAABHP010000019.1"/>
</dbReference>
<dbReference type="PROSITE" id="PS51186">
    <property type="entry name" value="GNAT"/>
    <property type="match status" value="1"/>
</dbReference>
<organism evidence="3 4">
    <name type="scientific">Actinomycetospora corticicola</name>
    <dbReference type="NCBI Taxonomy" id="663602"/>
    <lineage>
        <taxon>Bacteria</taxon>
        <taxon>Bacillati</taxon>
        <taxon>Actinomycetota</taxon>
        <taxon>Actinomycetes</taxon>
        <taxon>Pseudonocardiales</taxon>
        <taxon>Pseudonocardiaceae</taxon>
        <taxon>Actinomycetospora</taxon>
    </lineage>
</organism>
<keyword evidence="4" id="KW-1185">Reference proteome</keyword>
<proteinExistence type="predicted"/>
<dbReference type="Pfam" id="PF13673">
    <property type="entry name" value="Acetyltransf_10"/>
    <property type="match status" value="1"/>
</dbReference>
<gene>
    <name evidence="3" type="ORF">BJ983_004966</name>
</gene>
<comment type="caution">
    <text evidence="3">The sequence shown here is derived from an EMBL/GenBank/DDBJ whole genome shotgun (WGS) entry which is preliminary data.</text>
</comment>
<dbReference type="SUPFAM" id="SSF55729">
    <property type="entry name" value="Acyl-CoA N-acyltransferases (Nat)"/>
    <property type="match status" value="1"/>
</dbReference>
<feature type="region of interest" description="Disordered" evidence="1">
    <location>
        <begin position="140"/>
        <end position="166"/>
    </location>
</feature>
<sequence length="166" mass="17231">MIHHAPLDDMTPRDLHDVLALRVAVFVVEQECAYPEIDGRDPEAEHWWSRAADGALTACLRVLAEPDGTTRIGRVVSAPAVRGTGAGAALFAAALATLPGPVVLGAQVRSQGFYERFGFAVSGPGYDEDGIPHVPMLRRATADAQSPGGSSGTCSPSCSSSSSSAD</sequence>
<reference evidence="3 4" key="1">
    <citation type="submission" date="2020-07" db="EMBL/GenBank/DDBJ databases">
        <title>Sequencing the genomes of 1000 actinobacteria strains.</title>
        <authorList>
            <person name="Klenk H.-P."/>
        </authorList>
    </citation>
    <scope>NUCLEOTIDE SEQUENCE [LARGE SCALE GENOMIC DNA]</scope>
    <source>
        <strain evidence="3 4">DSM 45772</strain>
    </source>
</reference>
<evidence type="ECO:0000259" key="2">
    <source>
        <dbReference type="PROSITE" id="PS51186"/>
    </source>
</evidence>
<dbReference type="Gene3D" id="3.40.630.30">
    <property type="match status" value="1"/>
</dbReference>
<dbReference type="AlphaFoldDB" id="A0A7Y9E0G1"/>
<dbReference type="EMBL" id="JACCBN010000001">
    <property type="protein sequence ID" value="NYD38864.1"/>
    <property type="molecule type" value="Genomic_DNA"/>
</dbReference>
<feature type="compositionally biased region" description="Low complexity" evidence="1">
    <location>
        <begin position="146"/>
        <end position="166"/>
    </location>
</feature>
<evidence type="ECO:0000313" key="3">
    <source>
        <dbReference type="EMBL" id="NYD38864.1"/>
    </source>
</evidence>
<accession>A0A7Y9E0G1</accession>
<evidence type="ECO:0000256" key="1">
    <source>
        <dbReference type="SAM" id="MobiDB-lite"/>
    </source>
</evidence>
<dbReference type="GO" id="GO:0016747">
    <property type="term" value="F:acyltransferase activity, transferring groups other than amino-acyl groups"/>
    <property type="evidence" value="ECO:0007669"/>
    <property type="project" value="InterPro"/>
</dbReference>
<evidence type="ECO:0000313" key="4">
    <source>
        <dbReference type="Proteomes" id="UP000535890"/>
    </source>
</evidence>
<feature type="domain" description="N-acetyltransferase" evidence="2">
    <location>
        <begin position="5"/>
        <end position="141"/>
    </location>
</feature>
<protein>
    <submittedName>
        <fullName evidence="3">ElaA protein</fullName>
    </submittedName>
</protein>